<proteinExistence type="predicted"/>
<reference evidence="1" key="2">
    <citation type="journal article" date="2015" name="Fish Shellfish Immunol.">
        <title>Early steps in the European eel (Anguilla anguilla)-Vibrio vulnificus interaction in the gills: Role of the RtxA13 toxin.</title>
        <authorList>
            <person name="Callol A."/>
            <person name="Pajuelo D."/>
            <person name="Ebbesson L."/>
            <person name="Teles M."/>
            <person name="MacKenzie S."/>
            <person name="Amaro C."/>
        </authorList>
    </citation>
    <scope>NUCLEOTIDE SEQUENCE</scope>
</reference>
<organism evidence="1">
    <name type="scientific">Anguilla anguilla</name>
    <name type="common">European freshwater eel</name>
    <name type="synonym">Muraena anguilla</name>
    <dbReference type="NCBI Taxonomy" id="7936"/>
    <lineage>
        <taxon>Eukaryota</taxon>
        <taxon>Metazoa</taxon>
        <taxon>Chordata</taxon>
        <taxon>Craniata</taxon>
        <taxon>Vertebrata</taxon>
        <taxon>Euteleostomi</taxon>
        <taxon>Actinopterygii</taxon>
        <taxon>Neopterygii</taxon>
        <taxon>Teleostei</taxon>
        <taxon>Anguilliformes</taxon>
        <taxon>Anguillidae</taxon>
        <taxon>Anguilla</taxon>
    </lineage>
</organism>
<accession>A0A0E9QPK6</accession>
<reference evidence="1" key="1">
    <citation type="submission" date="2014-11" db="EMBL/GenBank/DDBJ databases">
        <authorList>
            <person name="Amaro Gonzalez C."/>
        </authorList>
    </citation>
    <scope>NUCLEOTIDE SEQUENCE</scope>
</reference>
<name>A0A0E9QPK6_ANGAN</name>
<dbReference type="AlphaFoldDB" id="A0A0E9QPK6"/>
<sequence length="39" mass="4686">MGILDCGNGEELKTYWEGLHFLHQGNPLTYSRRNRLYRF</sequence>
<protein>
    <submittedName>
        <fullName evidence="1">Uncharacterized protein</fullName>
    </submittedName>
</protein>
<evidence type="ECO:0000313" key="1">
    <source>
        <dbReference type="EMBL" id="JAH18861.1"/>
    </source>
</evidence>
<dbReference type="EMBL" id="GBXM01089716">
    <property type="protein sequence ID" value="JAH18861.1"/>
    <property type="molecule type" value="Transcribed_RNA"/>
</dbReference>